<dbReference type="GO" id="GO:0016740">
    <property type="term" value="F:transferase activity"/>
    <property type="evidence" value="ECO:0007669"/>
    <property type="project" value="UniProtKB-KW"/>
</dbReference>
<comment type="caution">
    <text evidence="2">The sequence shown here is derived from an EMBL/GenBank/DDBJ whole genome shotgun (WGS) entry which is preliminary data.</text>
</comment>
<gene>
    <name evidence="2" type="ORF">H9641_01650</name>
</gene>
<dbReference type="InterPro" id="IPR007345">
    <property type="entry name" value="Polysacch_pyruvyl_Trfase"/>
</dbReference>
<organism evidence="2 3">
    <name type="scientific">Oerskovia merdavium</name>
    <dbReference type="NCBI Taxonomy" id="2762227"/>
    <lineage>
        <taxon>Bacteria</taxon>
        <taxon>Bacillati</taxon>
        <taxon>Actinomycetota</taxon>
        <taxon>Actinomycetes</taxon>
        <taxon>Micrococcales</taxon>
        <taxon>Cellulomonadaceae</taxon>
        <taxon>Oerskovia</taxon>
    </lineage>
</organism>
<proteinExistence type="predicted"/>
<keyword evidence="2" id="KW-0808">Transferase</keyword>
<accession>A0ABR8TUG1</accession>
<evidence type="ECO:0000259" key="1">
    <source>
        <dbReference type="Pfam" id="PF04230"/>
    </source>
</evidence>
<name>A0ABR8TUG1_9CELL</name>
<dbReference type="RefSeq" id="WP_191800399.1">
    <property type="nucleotide sequence ID" value="NZ_JACSQF010000001.1"/>
</dbReference>
<feature type="domain" description="Polysaccharide pyruvyl transferase" evidence="1">
    <location>
        <begin position="25"/>
        <end position="341"/>
    </location>
</feature>
<dbReference type="Proteomes" id="UP000655570">
    <property type="component" value="Unassembled WGS sequence"/>
</dbReference>
<dbReference type="PANTHER" id="PTHR36836">
    <property type="entry name" value="COLANIC ACID BIOSYNTHESIS PROTEIN WCAK"/>
    <property type="match status" value="1"/>
</dbReference>
<keyword evidence="3" id="KW-1185">Reference proteome</keyword>
<protein>
    <submittedName>
        <fullName evidence="2">Polysaccharide pyruvyl transferase family protein</fullName>
    </submittedName>
</protein>
<reference evidence="2 3" key="1">
    <citation type="submission" date="2020-08" db="EMBL/GenBank/DDBJ databases">
        <title>A Genomic Blueprint of the Chicken Gut Microbiome.</title>
        <authorList>
            <person name="Gilroy R."/>
            <person name="Ravi A."/>
            <person name="Getino M."/>
            <person name="Pursley I."/>
            <person name="Horton D.L."/>
            <person name="Alikhan N.-F."/>
            <person name="Baker D."/>
            <person name="Gharbi K."/>
            <person name="Hall N."/>
            <person name="Watson M."/>
            <person name="Adriaenssens E.M."/>
            <person name="Foster-Nyarko E."/>
            <person name="Jarju S."/>
            <person name="Secka A."/>
            <person name="Antonio M."/>
            <person name="Oren A."/>
            <person name="Chaudhuri R."/>
            <person name="La Ragione R.M."/>
            <person name="Hildebrand F."/>
            <person name="Pallen M.J."/>
        </authorList>
    </citation>
    <scope>NUCLEOTIDE SEQUENCE [LARGE SCALE GENOMIC DNA]</scope>
    <source>
        <strain evidence="2 3">Sa2CUA9</strain>
    </source>
</reference>
<dbReference type="EMBL" id="JACSQF010000001">
    <property type="protein sequence ID" value="MBD7979426.1"/>
    <property type="molecule type" value="Genomic_DNA"/>
</dbReference>
<sequence length="436" mass="47628">MARRSKVGGNEPLKVGLYGGFGTGNIGNDATARVVAEHVRGHHDDVEVVLVSYADETTPSTSIDHLPLMTLGEPVEERGRTRVGRAVHRRWQSVRQLGRDWTITRQFDAMVITGGGVFEAESTAAAGGLVGAVGFFLLALVSSHRHHHFATLSIGGTSMRRSLERFLLVRSMRYAEYRSFRDAASKDALVGMHGAQDDDRVSSDLVFATPMISRASRTQSGPKRVAIGVMRFPWLGEGWADELARTAYVQALADVVEHLLPTSTVAVFGGDKADAPVIEALVRVVEGRVGHEVVLHRVEVWGSPAFHDTVERLCDVDVVVCSRYHNLVAAFLRGTGVIAVADRVKVRSLMREAGVSDLVVEARGLDGQDLVERIEHVVAHLDDVRAAVSSTTRQFALSAEAQLRELDDLLERWNKGRHGGRAHQSVVERLPARPSL</sequence>
<evidence type="ECO:0000313" key="3">
    <source>
        <dbReference type="Proteomes" id="UP000655570"/>
    </source>
</evidence>
<dbReference type="Pfam" id="PF04230">
    <property type="entry name" value="PS_pyruv_trans"/>
    <property type="match status" value="1"/>
</dbReference>
<evidence type="ECO:0000313" key="2">
    <source>
        <dbReference type="EMBL" id="MBD7979426.1"/>
    </source>
</evidence>
<dbReference type="PANTHER" id="PTHR36836:SF1">
    <property type="entry name" value="COLANIC ACID BIOSYNTHESIS PROTEIN WCAK"/>
    <property type="match status" value="1"/>
</dbReference>